<feature type="region of interest" description="Disordered" evidence="4">
    <location>
        <begin position="388"/>
        <end position="442"/>
    </location>
</feature>
<dbReference type="InterPro" id="IPR037231">
    <property type="entry name" value="NAP-like_sf"/>
</dbReference>
<dbReference type="Gene3D" id="1.20.5.1500">
    <property type="match status" value="1"/>
</dbReference>
<dbReference type="PANTHER" id="PTHR11875">
    <property type="entry name" value="TESTIS-SPECIFIC Y-ENCODED PROTEIN"/>
    <property type="match status" value="1"/>
</dbReference>
<name>A0A875S2J7_EENNA</name>
<reference evidence="5" key="1">
    <citation type="submission" date="2020-10" db="EMBL/GenBank/DDBJ databases">
        <authorList>
            <person name="Roach M.J.R."/>
        </authorList>
    </citation>
    <scope>NUCLEOTIDE SEQUENCE</scope>
    <source>
        <strain evidence="5">CBS 1945</strain>
    </source>
</reference>
<evidence type="ECO:0000313" key="6">
    <source>
        <dbReference type="Proteomes" id="UP000662931"/>
    </source>
</evidence>
<dbReference type="SUPFAM" id="SSF143113">
    <property type="entry name" value="NAP-like"/>
    <property type="match status" value="1"/>
</dbReference>
<dbReference type="Proteomes" id="UP000662931">
    <property type="component" value="Chromosome 1"/>
</dbReference>
<dbReference type="FunFam" id="1.20.5.1500:FF:000001">
    <property type="entry name" value="Nucleosome assembly protein 1-like 1"/>
    <property type="match status" value="1"/>
</dbReference>
<evidence type="ECO:0000256" key="2">
    <source>
        <dbReference type="ARBA" id="ARBA00009947"/>
    </source>
</evidence>
<dbReference type="EMBL" id="CP064812">
    <property type="protein sequence ID" value="QPG74302.1"/>
    <property type="molecule type" value="Genomic_DNA"/>
</dbReference>
<dbReference type="Gene3D" id="3.30.1120.90">
    <property type="entry name" value="Nucleosome assembly protein"/>
    <property type="match status" value="1"/>
</dbReference>
<dbReference type="GeneID" id="62195029"/>
<dbReference type="OrthoDB" id="27325at2759"/>
<dbReference type="GO" id="GO:0005634">
    <property type="term" value="C:nucleus"/>
    <property type="evidence" value="ECO:0007669"/>
    <property type="project" value="InterPro"/>
</dbReference>
<feature type="compositionally biased region" description="Basic and acidic residues" evidence="4">
    <location>
        <begin position="133"/>
        <end position="150"/>
    </location>
</feature>
<protein>
    <recommendedName>
        <fullName evidence="7">Nucleosome assembly protein</fullName>
    </recommendedName>
</protein>
<dbReference type="GO" id="GO:0006334">
    <property type="term" value="P:nucleosome assembly"/>
    <property type="evidence" value="ECO:0007669"/>
    <property type="project" value="InterPro"/>
</dbReference>
<proteinExistence type="inferred from homology"/>
<feature type="compositionally biased region" description="Basic and acidic residues" evidence="4">
    <location>
        <begin position="341"/>
        <end position="358"/>
    </location>
</feature>
<accession>A0A875S2J7</accession>
<feature type="compositionally biased region" description="Acidic residues" evidence="4">
    <location>
        <begin position="328"/>
        <end position="340"/>
    </location>
</feature>
<dbReference type="InterPro" id="IPR002164">
    <property type="entry name" value="NAP_family"/>
</dbReference>
<feature type="compositionally biased region" description="Basic and acidic residues" evidence="4">
    <location>
        <begin position="318"/>
        <end position="327"/>
    </location>
</feature>
<organism evidence="5 6">
    <name type="scientific">Eeniella nana</name>
    <name type="common">Yeast</name>
    <name type="synonym">Brettanomyces nanus</name>
    <dbReference type="NCBI Taxonomy" id="13502"/>
    <lineage>
        <taxon>Eukaryota</taxon>
        <taxon>Fungi</taxon>
        <taxon>Dikarya</taxon>
        <taxon>Ascomycota</taxon>
        <taxon>Saccharomycotina</taxon>
        <taxon>Pichiomycetes</taxon>
        <taxon>Pichiales</taxon>
        <taxon>Pichiaceae</taxon>
        <taxon>Brettanomyces</taxon>
    </lineage>
</organism>
<feature type="region of interest" description="Disordered" evidence="4">
    <location>
        <begin position="308"/>
        <end position="358"/>
    </location>
</feature>
<feature type="compositionally biased region" description="Acidic residues" evidence="4">
    <location>
        <begin position="390"/>
        <end position="427"/>
    </location>
</feature>
<comment type="subcellular location">
    <subcellularLocation>
        <location evidence="1">Bud neck</location>
    </subcellularLocation>
</comment>
<keyword evidence="6" id="KW-1185">Reference proteome</keyword>
<evidence type="ECO:0000256" key="1">
    <source>
        <dbReference type="ARBA" id="ARBA00004266"/>
    </source>
</evidence>
<gene>
    <name evidence="5" type="ORF">FOA43_001628</name>
</gene>
<dbReference type="FunFam" id="3.30.1120.90:FF:000003">
    <property type="entry name" value="Nucleosome assembly protein"/>
    <property type="match status" value="1"/>
</dbReference>
<evidence type="ECO:0000313" key="5">
    <source>
        <dbReference type="EMBL" id="QPG74302.1"/>
    </source>
</evidence>
<evidence type="ECO:0000256" key="4">
    <source>
        <dbReference type="SAM" id="MobiDB-lite"/>
    </source>
</evidence>
<evidence type="ECO:0008006" key="7">
    <source>
        <dbReference type="Google" id="ProtNLM"/>
    </source>
</evidence>
<feature type="region of interest" description="Disordered" evidence="4">
    <location>
        <begin position="133"/>
        <end position="180"/>
    </location>
</feature>
<sequence>MSEPIKRGQIDQAPTPQNTPASVSGSYLTKTQAPAIPSTIMEDEELRQKLLTNPLLLSAIEGKLNTLIGQDSGYVEKLPKNVKNRVYGLKSLQKEQFKLEAEFQQELLELERKFHGKFAPLYVKRGEIVVGKHEPDEEQIEEGKKLMELEKGEEDEGEEEEEEDDDKETPEEEAAEAEGTTKGIPGFWLTAFENLGPVSDLITDRDADVLTSLKDIRMSYLDIPGFKLTFEFEDNAYFTDKTLTKMYYYQKELGYTGDFIYDHAQGCTINWKDTEHNVTISVEKRKQRNKHTKQVRTIEKLTPVASLFNFFDPPVPPKPEDIEKKENEDEDEDDEEDEEKKEEQGKGTEEEGELEQRLQMDYEIGELIKDKLIPRAVDWFTGDALQYEFDAGEDFDEDGEEDEEIKDEDEEEEGENDDDDDDDDDEGNQNVSKAQPADCNQQ</sequence>
<dbReference type="GO" id="GO:0005935">
    <property type="term" value="C:cellular bud neck"/>
    <property type="evidence" value="ECO:0007669"/>
    <property type="project" value="UniProtKB-SubCell"/>
</dbReference>
<dbReference type="Pfam" id="PF00956">
    <property type="entry name" value="NAP"/>
    <property type="match status" value="1"/>
</dbReference>
<feature type="compositionally biased region" description="Polar residues" evidence="4">
    <location>
        <begin position="12"/>
        <end position="29"/>
    </location>
</feature>
<evidence type="ECO:0000256" key="3">
    <source>
        <dbReference type="RuleBase" id="RU003876"/>
    </source>
</evidence>
<dbReference type="GO" id="GO:0005940">
    <property type="term" value="C:septin ring"/>
    <property type="evidence" value="ECO:0007669"/>
    <property type="project" value="UniProtKB-ARBA"/>
</dbReference>
<comment type="similarity">
    <text evidence="2 3">Belongs to the nucleosome assembly protein (NAP) family.</text>
</comment>
<dbReference type="RefSeq" id="XP_038777867.1">
    <property type="nucleotide sequence ID" value="XM_038921939.1"/>
</dbReference>
<feature type="region of interest" description="Disordered" evidence="4">
    <location>
        <begin position="1"/>
        <end position="29"/>
    </location>
</feature>
<feature type="compositionally biased region" description="Acidic residues" evidence="4">
    <location>
        <begin position="151"/>
        <end position="176"/>
    </location>
</feature>
<dbReference type="KEGG" id="bnn:FOA43_001628"/>
<feature type="compositionally biased region" description="Polar residues" evidence="4">
    <location>
        <begin position="428"/>
        <end position="442"/>
    </location>
</feature>
<dbReference type="AlphaFoldDB" id="A0A875S2J7"/>